<evidence type="ECO:0000313" key="3">
    <source>
        <dbReference type="Proteomes" id="UP000297452"/>
    </source>
</evidence>
<accession>A0A4Z1IGD0</accession>
<dbReference type="AlphaFoldDB" id="A0A4Z1IGD0"/>
<comment type="caution">
    <text evidence="2">The sequence shown here is derived from an EMBL/GenBank/DDBJ whole genome shotgun (WGS) entry which is preliminary data.</text>
</comment>
<sequence length="84" mass="9435">MCVWECGHWTERNTEQIFIANAKAISAKLSANRESYSRTGGRRSKIEKSKQASENERKKEENMVVIMVVYGTGTAHAKQSVDDG</sequence>
<reference evidence="2 3" key="1">
    <citation type="submission" date="2017-12" db="EMBL/GenBank/DDBJ databases">
        <title>Comparative genomics of Botrytis spp.</title>
        <authorList>
            <person name="Valero-Jimenez C.A."/>
            <person name="Tapia P."/>
            <person name="Veloso J."/>
            <person name="Silva-Moreno E."/>
            <person name="Staats M."/>
            <person name="Valdes J.H."/>
            <person name="Van Kan J.A.L."/>
        </authorList>
    </citation>
    <scope>NUCLEOTIDE SEQUENCE [LARGE SCALE GENOMIC DNA]</scope>
    <source>
        <strain evidence="2 3">MUCL2120</strain>
    </source>
</reference>
<gene>
    <name evidence="2" type="ORF">BOTNAR_0186g00090</name>
</gene>
<evidence type="ECO:0000256" key="1">
    <source>
        <dbReference type="SAM" id="MobiDB-lite"/>
    </source>
</evidence>
<dbReference type="Proteomes" id="UP000297452">
    <property type="component" value="Unassembled WGS sequence"/>
</dbReference>
<keyword evidence="3" id="KW-1185">Reference proteome</keyword>
<proteinExistence type="predicted"/>
<feature type="region of interest" description="Disordered" evidence="1">
    <location>
        <begin position="30"/>
        <end position="59"/>
    </location>
</feature>
<feature type="compositionally biased region" description="Basic and acidic residues" evidence="1">
    <location>
        <begin position="44"/>
        <end position="59"/>
    </location>
</feature>
<dbReference type="EMBL" id="PQXJ01000186">
    <property type="protein sequence ID" value="TGO58180.1"/>
    <property type="molecule type" value="Genomic_DNA"/>
</dbReference>
<evidence type="ECO:0000313" key="2">
    <source>
        <dbReference type="EMBL" id="TGO58180.1"/>
    </source>
</evidence>
<protein>
    <submittedName>
        <fullName evidence="2">Uncharacterized protein</fullName>
    </submittedName>
</protein>
<organism evidence="2 3">
    <name type="scientific">Botryotinia narcissicola</name>
    <dbReference type="NCBI Taxonomy" id="278944"/>
    <lineage>
        <taxon>Eukaryota</taxon>
        <taxon>Fungi</taxon>
        <taxon>Dikarya</taxon>
        <taxon>Ascomycota</taxon>
        <taxon>Pezizomycotina</taxon>
        <taxon>Leotiomycetes</taxon>
        <taxon>Helotiales</taxon>
        <taxon>Sclerotiniaceae</taxon>
        <taxon>Botryotinia</taxon>
    </lineage>
</organism>
<name>A0A4Z1IGD0_9HELO</name>